<name>A0A1I8B4F6_MELHA</name>
<keyword evidence="1" id="KW-1185">Reference proteome</keyword>
<dbReference type="Proteomes" id="UP000095281">
    <property type="component" value="Unplaced"/>
</dbReference>
<proteinExistence type="predicted"/>
<accession>A0A1I8B4F6</accession>
<organism evidence="1 2">
    <name type="scientific">Meloidogyne hapla</name>
    <name type="common">Root-knot nematode worm</name>
    <dbReference type="NCBI Taxonomy" id="6305"/>
    <lineage>
        <taxon>Eukaryota</taxon>
        <taxon>Metazoa</taxon>
        <taxon>Ecdysozoa</taxon>
        <taxon>Nematoda</taxon>
        <taxon>Chromadorea</taxon>
        <taxon>Rhabditida</taxon>
        <taxon>Tylenchina</taxon>
        <taxon>Tylenchomorpha</taxon>
        <taxon>Tylenchoidea</taxon>
        <taxon>Meloidogynidae</taxon>
        <taxon>Meloidogyninae</taxon>
        <taxon>Meloidogyne</taxon>
    </lineage>
</organism>
<sequence>MSVRLTDINTLILKLHNFKEHSELKEYSNIASEALQLTQLFNELIIGVTNFSNSVELKEALEKEGIKNEEVNKFYQVYKIGKEFDKKITNIFEKKLFWGDLRFNLDIISVIYKRFAGFYELKNFFEV</sequence>
<evidence type="ECO:0000313" key="1">
    <source>
        <dbReference type="Proteomes" id="UP000095281"/>
    </source>
</evidence>
<dbReference type="WBParaSite" id="MhA1_Contig14.frz3.gene18">
    <property type="protein sequence ID" value="MhA1_Contig14.frz3.gene18"/>
    <property type="gene ID" value="MhA1_Contig14.frz3.gene18"/>
</dbReference>
<protein>
    <submittedName>
        <fullName evidence="2">Uncharacterized protein</fullName>
    </submittedName>
</protein>
<evidence type="ECO:0000313" key="2">
    <source>
        <dbReference type="WBParaSite" id="MhA1_Contig14.frz3.gene18"/>
    </source>
</evidence>
<reference evidence="2" key="1">
    <citation type="submission" date="2016-11" db="UniProtKB">
        <authorList>
            <consortium name="WormBaseParasite"/>
        </authorList>
    </citation>
    <scope>IDENTIFICATION</scope>
</reference>
<dbReference type="AlphaFoldDB" id="A0A1I8B4F6"/>